<name>A0A1H1U1K2_9PSED</name>
<dbReference type="EMBL" id="LT629751">
    <property type="protein sequence ID" value="SDS66253.1"/>
    <property type="molecule type" value="Genomic_DNA"/>
</dbReference>
<keyword evidence="5" id="KW-0732">Signal</keyword>
<gene>
    <name evidence="7" type="ORF">SAMN05216221_2323</name>
</gene>
<feature type="chain" id="PRO_5009261720" evidence="5">
    <location>
        <begin position="23"/>
        <end position="260"/>
    </location>
</feature>
<sequence length="260" mass="28763">MLKRLALPLMLVLGLLSQPSQAAIDSAEAVNLSGMQRMLSQRIAKSYLMIGTEVRADEANAQLDQSMATFEKNHLALVEYAPTETIRGELAKAGELWQRYRALALSSPDKQRAVEVLVLSDELLAQCEKVVQLIERHTGSSSAWLVNRSGRQRMLSQRIAKLYLARSWHLPVNGLDEQFNQAVNEFGKALGELQQARQNTPEISAALSKADAQWQYSRAGFELSADGRYVPTVIAVTTESLLGQMQALTAAYTARMQNDS</sequence>
<dbReference type="Proteomes" id="UP000243359">
    <property type="component" value="Chromosome I"/>
</dbReference>
<evidence type="ECO:0000313" key="7">
    <source>
        <dbReference type="EMBL" id="SDS66253.1"/>
    </source>
</evidence>
<dbReference type="InterPro" id="IPR042295">
    <property type="entry name" value="NarX-like_N_sf"/>
</dbReference>
<keyword evidence="3" id="KW-1133">Transmembrane helix</keyword>
<evidence type="ECO:0000256" key="5">
    <source>
        <dbReference type="SAM" id="SignalP"/>
    </source>
</evidence>
<reference evidence="8" key="1">
    <citation type="submission" date="2016-10" db="EMBL/GenBank/DDBJ databases">
        <authorList>
            <person name="Varghese N."/>
            <person name="Submissions S."/>
        </authorList>
    </citation>
    <scope>NUCLEOTIDE SEQUENCE [LARGE SCALE GENOMIC DNA]</scope>
    <source>
        <strain evidence="8">KCTC 32247</strain>
    </source>
</reference>
<evidence type="ECO:0000259" key="6">
    <source>
        <dbReference type="Pfam" id="PF13675"/>
    </source>
</evidence>
<protein>
    <submittedName>
        <fullName evidence="7">Type IV pili methyl-accepting chemotaxis transducer N-term</fullName>
    </submittedName>
</protein>
<proteinExistence type="predicted"/>
<keyword evidence="4" id="KW-0472">Membrane</keyword>
<keyword evidence="8" id="KW-1185">Reference proteome</keyword>
<accession>A0A1H1U1K2</accession>
<dbReference type="RefSeq" id="WP_331715124.1">
    <property type="nucleotide sequence ID" value="NZ_LT629751.1"/>
</dbReference>
<keyword evidence="2" id="KW-0812">Transmembrane</keyword>
<dbReference type="InterPro" id="IPR029095">
    <property type="entry name" value="NarX-like_N"/>
</dbReference>
<organism evidence="7 8">
    <name type="scientific">Pseudomonas oryzae</name>
    <dbReference type="NCBI Taxonomy" id="1392877"/>
    <lineage>
        <taxon>Bacteria</taxon>
        <taxon>Pseudomonadati</taxon>
        <taxon>Pseudomonadota</taxon>
        <taxon>Gammaproteobacteria</taxon>
        <taxon>Pseudomonadales</taxon>
        <taxon>Pseudomonadaceae</taxon>
        <taxon>Pseudomonas</taxon>
    </lineage>
</organism>
<dbReference type="STRING" id="1392877.SAMN05216221_2323"/>
<feature type="domain" description="NarX-like N-terminal" evidence="6">
    <location>
        <begin position="140"/>
        <end position="216"/>
    </location>
</feature>
<evidence type="ECO:0000313" key="8">
    <source>
        <dbReference type="Proteomes" id="UP000243359"/>
    </source>
</evidence>
<feature type="domain" description="NarX-like N-terminal" evidence="6">
    <location>
        <begin position="26"/>
        <end position="113"/>
    </location>
</feature>
<comment type="subcellular location">
    <subcellularLocation>
        <location evidence="1">Membrane</location>
        <topology evidence="1">Multi-pass membrane protein</topology>
    </subcellularLocation>
</comment>
<dbReference type="Gene3D" id="1.20.120.960">
    <property type="entry name" value="Histidine kinase NarX, sensor domain"/>
    <property type="match status" value="1"/>
</dbReference>
<evidence type="ECO:0000256" key="2">
    <source>
        <dbReference type="ARBA" id="ARBA00022692"/>
    </source>
</evidence>
<evidence type="ECO:0000256" key="3">
    <source>
        <dbReference type="ARBA" id="ARBA00022989"/>
    </source>
</evidence>
<dbReference type="AlphaFoldDB" id="A0A1H1U1K2"/>
<evidence type="ECO:0000256" key="1">
    <source>
        <dbReference type="ARBA" id="ARBA00004141"/>
    </source>
</evidence>
<feature type="signal peptide" evidence="5">
    <location>
        <begin position="1"/>
        <end position="22"/>
    </location>
</feature>
<dbReference type="GO" id="GO:0016020">
    <property type="term" value="C:membrane"/>
    <property type="evidence" value="ECO:0007669"/>
    <property type="project" value="UniProtKB-SubCell"/>
</dbReference>
<evidence type="ECO:0000256" key="4">
    <source>
        <dbReference type="ARBA" id="ARBA00023136"/>
    </source>
</evidence>
<dbReference type="Pfam" id="PF13675">
    <property type="entry name" value="PilJ"/>
    <property type="match status" value="2"/>
</dbReference>